<keyword evidence="1" id="KW-0805">Transcription regulation</keyword>
<dbReference type="Gene3D" id="1.10.260.40">
    <property type="entry name" value="lambda repressor-like DNA-binding domains"/>
    <property type="match status" value="1"/>
</dbReference>
<dbReference type="EMBL" id="JAAXMD010000399">
    <property type="protein sequence ID" value="NKQ28258.1"/>
    <property type="molecule type" value="Genomic_DNA"/>
</dbReference>
<keyword evidence="3" id="KW-0804">Transcription</keyword>
<comment type="caution">
    <text evidence="5">The sequence shown here is derived from an EMBL/GenBank/DDBJ whole genome shotgun (WGS) entry which is preliminary data.</text>
</comment>
<reference evidence="5 6" key="1">
    <citation type="submission" date="2020-04" db="EMBL/GenBank/DDBJ databases">
        <title>Genome sequence of Streptomyces galbus strain I339.</title>
        <authorList>
            <person name="Silva E.A.N."/>
            <person name="Merces M."/>
            <person name="Castelo Branco A.P.O.T."/>
            <person name="Vasconcelos P.C."/>
            <person name="Costa N.P."/>
            <person name="Marinho G.C.S."/>
            <person name="Oliveira C.J.B."/>
            <person name="Araujo D."/>
            <person name="Rodrigues Junior V.S."/>
            <person name="Almeida R."/>
            <person name="Silva Filho U.R."/>
            <person name="Andrade A.S.A."/>
            <person name="Cibulski S.P."/>
        </authorList>
    </citation>
    <scope>NUCLEOTIDE SEQUENCE [LARGE SCALE GENOMIC DNA]</scope>
    <source>
        <strain evidence="5 6">I339</strain>
    </source>
</reference>
<evidence type="ECO:0000256" key="2">
    <source>
        <dbReference type="ARBA" id="ARBA00023125"/>
    </source>
</evidence>
<accession>A0ABX1IRN7</accession>
<dbReference type="InterPro" id="IPR010982">
    <property type="entry name" value="Lambda_DNA-bd_dom_sf"/>
</dbReference>
<keyword evidence="6" id="KW-1185">Reference proteome</keyword>
<evidence type="ECO:0000259" key="4">
    <source>
        <dbReference type="PROSITE" id="PS50932"/>
    </source>
</evidence>
<dbReference type="Proteomes" id="UP000744032">
    <property type="component" value="Unassembled WGS sequence"/>
</dbReference>
<organism evidence="5 6">
    <name type="scientific">Streptomyces galbus</name>
    <dbReference type="NCBI Taxonomy" id="33898"/>
    <lineage>
        <taxon>Bacteria</taxon>
        <taxon>Bacillati</taxon>
        <taxon>Actinomycetota</taxon>
        <taxon>Actinomycetes</taxon>
        <taxon>Kitasatosporales</taxon>
        <taxon>Streptomycetaceae</taxon>
        <taxon>Streptomyces</taxon>
    </lineage>
</organism>
<dbReference type="SMART" id="SM00354">
    <property type="entry name" value="HTH_LACI"/>
    <property type="match status" value="1"/>
</dbReference>
<feature type="non-terminal residue" evidence="5">
    <location>
        <position position="74"/>
    </location>
</feature>
<evidence type="ECO:0000313" key="5">
    <source>
        <dbReference type="EMBL" id="NKQ28258.1"/>
    </source>
</evidence>
<dbReference type="CDD" id="cd01392">
    <property type="entry name" value="HTH_LacI"/>
    <property type="match status" value="1"/>
</dbReference>
<keyword evidence="2" id="KW-0238">DNA-binding</keyword>
<evidence type="ECO:0000256" key="1">
    <source>
        <dbReference type="ARBA" id="ARBA00023015"/>
    </source>
</evidence>
<name>A0ABX1IRN7_STRGB</name>
<dbReference type="PANTHER" id="PTHR30146:SF109">
    <property type="entry name" value="HTH-TYPE TRANSCRIPTIONAL REGULATOR GALS"/>
    <property type="match status" value="1"/>
</dbReference>
<dbReference type="PANTHER" id="PTHR30146">
    <property type="entry name" value="LACI-RELATED TRANSCRIPTIONAL REPRESSOR"/>
    <property type="match status" value="1"/>
</dbReference>
<proteinExistence type="predicted"/>
<dbReference type="Pfam" id="PF00356">
    <property type="entry name" value="LacI"/>
    <property type="match status" value="1"/>
</dbReference>
<evidence type="ECO:0000256" key="3">
    <source>
        <dbReference type="ARBA" id="ARBA00023163"/>
    </source>
</evidence>
<dbReference type="PROSITE" id="PS50932">
    <property type="entry name" value="HTH_LACI_2"/>
    <property type="match status" value="1"/>
</dbReference>
<dbReference type="InterPro" id="IPR000843">
    <property type="entry name" value="HTH_LacI"/>
</dbReference>
<protein>
    <submittedName>
        <fullName evidence="5">LacI family transcriptional regulator</fullName>
    </submittedName>
</protein>
<dbReference type="RefSeq" id="WP_168375990.1">
    <property type="nucleotide sequence ID" value="NZ_JAAXMD010000399.1"/>
</dbReference>
<evidence type="ECO:0000313" key="6">
    <source>
        <dbReference type="Proteomes" id="UP000744032"/>
    </source>
</evidence>
<sequence>MPTGPSRRHPTLDEVAQHAGVSRSVASRALNNAPHVSRAKREAVQRAVRLLGYVPHPTARALARHLAATTRPAA</sequence>
<feature type="domain" description="HTH lacI-type" evidence="4">
    <location>
        <begin position="10"/>
        <end position="64"/>
    </location>
</feature>
<gene>
    <name evidence="5" type="ORF">HF200_28750</name>
</gene>
<dbReference type="SUPFAM" id="SSF47413">
    <property type="entry name" value="lambda repressor-like DNA-binding domains"/>
    <property type="match status" value="1"/>
</dbReference>